<name>A0A9E4K5L4_9GAMM</name>
<comment type="caution">
    <text evidence="2">The sequence shown here is derived from an EMBL/GenBank/DDBJ whole genome shotgun (WGS) entry which is preliminary data.</text>
</comment>
<proteinExistence type="predicted"/>
<evidence type="ECO:0008006" key="4">
    <source>
        <dbReference type="Google" id="ProtNLM"/>
    </source>
</evidence>
<evidence type="ECO:0000313" key="2">
    <source>
        <dbReference type="EMBL" id="MCG7939180.1"/>
    </source>
</evidence>
<organism evidence="2 3">
    <name type="scientific">Candidatus Thiodiazotropha lotti</name>
    <dbReference type="NCBI Taxonomy" id="2792787"/>
    <lineage>
        <taxon>Bacteria</taxon>
        <taxon>Pseudomonadati</taxon>
        <taxon>Pseudomonadota</taxon>
        <taxon>Gammaproteobacteria</taxon>
        <taxon>Chromatiales</taxon>
        <taxon>Sedimenticolaceae</taxon>
        <taxon>Candidatus Thiodiazotropha</taxon>
    </lineage>
</organism>
<sequence length="214" mass="23830">MYRTQWLLTGLLLLPQSAFAYDTVVGARLGSLGFGIEAGYGLTEQFKARLGFNRYDFGFDAKVDGVEYDLDLQWRSLSLVADWHPFKSKSSFRFTAGVFRNNNEISGSAGAENLTIGDTVYPGVGLDAVVGFRSYAPYLGVGWDTGAYKQQGWGFNVDLGVLYQGAGSVDLVPTGALAELVDPNDVRLEEQRFEDDIEDYRYYPVFSFGFSYRF</sequence>
<feature type="chain" id="PRO_5039437299" description="Outer membrane protein beta-barrel domain-containing protein" evidence="1">
    <location>
        <begin position="21"/>
        <end position="214"/>
    </location>
</feature>
<feature type="signal peptide" evidence="1">
    <location>
        <begin position="1"/>
        <end position="20"/>
    </location>
</feature>
<dbReference type="Gene3D" id="2.40.160.170">
    <property type="match status" value="1"/>
</dbReference>
<evidence type="ECO:0000256" key="1">
    <source>
        <dbReference type="SAM" id="SignalP"/>
    </source>
</evidence>
<reference evidence="2" key="1">
    <citation type="journal article" date="2021" name="Proc. Natl. Acad. Sci. U.S.A.">
        <title>Global biogeography of chemosynthetic symbionts reveals both localized and globally distributed symbiont groups. .</title>
        <authorList>
            <person name="Osvatic J.T."/>
            <person name="Wilkins L.G.E."/>
            <person name="Leibrecht L."/>
            <person name="Leray M."/>
            <person name="Zauner S."/>
            <person name="Polzin J."/>
            <person name="Camacho Y."/>
            <person name="Gros O."/>
            <person name="van Gils J.A."/>
            <person name="Eisen J.A."/>
            <person name="Petersen J.M."/>
            <person name="Yuen B."/>
        </authorList>
    </citation>
    <scope>NUCLEOTIDE SEQUENCE</scope>
    <source>
        <strain evidence="2">MAGL173</strain>
    </source>
</reference>
<keyword evidence="1" id="KW-0732">Signal</keyword>
<dbReference type="Proteomes" id="UP000886687">
    <property type="component" value="Unassembled WGS sequence"/>
</dbReference>
<gene>
    <name evidence="2" type="ORF">JAZ04_10040</name>
</gene>
<accession>A0A9E4K5L4</accession>
<dbReference type="AlphaFoldDB" id="A0A9E4K5L4"/>
<dbReference type="EMBL" id="JAEPDI010000005">
    <property type="protein sequence ID" value="MCG7939180.1"/>
    <property type="molecule type" value="Genomic_DNA"/>
</dbReference>
<protein>
    <recommendedName>
        <fullName evidence="4">Outer membrane protein beta-barrel domain-containing protein</fullName>
    </recommendedName>
</protein>
<evidence type="ECO:0000313" key="3">
    <source>
        <dbReference type="Proteomes" id="UP000886687"/>
    </source>
</evidence>